<dbReference type="Proteomes" id="UP000283650">
    <property type="component" value="Unassembled WGS sequence"/>
</dbReference>
<keyword evidence="1" id="KW-0175">Coiled coil</keyword>
<feature type="coiled-coil region" evidence="1">
    <location>
        <begin position="110"/>
        <end position="147"/>
    </location>
</feature>
<comment type="caution">
    <text evidence="3">The sequence shown here is derived from an EMBL/GenBank/DDBJ whole genome shotgun (WGS) entry which is preliminary data.</text>
</comment>
<evidence type="ECO:0000313" key="4">
    <source>
        <dbReference type="Proteomes" id="UP000283650"/>
    </source>
</evidence>
<dbReference type="PANTHER" id="PTHR32114">
    <property type="entry name" value="ABC TRANSPORTER ABCH.3"/>
    <property type="match status" value="1"/>
</dbReference>
<dbReference type="SUPFAM" id="SSF52540">
    <property type="entry name" value="P-loop containing nucleoside triphosphate hydrolases"/>
    <property type="match status" value="1"/>
</dbReference>
<sequence>MITSIAKLENFGIFGNYAKPASLEDFTQYNLIYGWNGSGKSTLSKIFECIAKGQIIEDFPGGTLSVNTTSGAINNRNLSSRPIDLCVFNSNFIKENINWDSIVKSILLISQDKIEEKKQLKEKQDNLKEKEKELKDISDRQSDLLETNQTILSAIAKSIKSRFQILDSSDNYFVSYNRVKVQAKISAHIEDLKIGTYLLSPDAFETNQKATSPKFKPAVTHSLNRIKQDNYLQLTNQLNTLFKETVTSTKISHLLENPPIQKWVEQGLQIHEGLNKCEFCENDLPSDRVETLNKHFSEAFKSFKNKLEGAHTLIDTLVLYKTPHLPQVDLYEEYYANLPKLEKELDHITDTINERLKNWKVALDEKIDNPFIDTGCAIELPPSLFNDHEEVCERIEQIVLLHNEKAINFQNQISSAKSSLELHFLTEELNDCDFIKNQQSHESHKQPVIDLQKTVDDISVEIVELEKKLNNESIGAEEFNKLLHKFLGRNQISLKFDKIRKGYQILRAPENTPAKNLSEGEKNAIGLIYFLTKLSENERDLSKSVVVFDDPVSSFDSNNLFNAHSFLRNHCQTAQQLFILTHSFNYFKLVRDWLAGKNDKKDENKNPIIRARFYNIEASPTALRTSTINNAPKSLTGFNSEYHFLYSTLKQYIDQETLAIETAFAVANMSRKLLEAFLTFKYPHGRGNFRGLMDQAITDEITCERIYRFINKYSHNQIIEFDDSTADNIASESEYIVRDIFKEIERLDKNHYEGMTKALA</sequence>
<evidence type="ECO:0000313" key="3">
    <source>
        <dbReference type="EMBL" id="RON88122.1"/>
    </source>
</evidence>
<dbReference type="RefSeq" id="WP_123377002.1">
    <property type="nucleotide sequence ID" value="NZ_MOBY01000033.1"/>
</dbReference>
<dbReference type="Gene3D" id="3.40.50.300">
    <property type="entry name" value="P-loop containing nucleotide triphosphate hydrolases"/>
    <property type="match status" value="1"/>
</dbReference>
<gene>
    <name evidence="3" type="ORF">BK672_28480</name>
</gene>
<dbReference type="Pfam" id="PF13166">
    <property type="entry name" value="AAA_13"/>
    <property type="match status" value="1"/>
</dbReference>
<evidence type="ECO:0000256" key="1">
    <source>
        <dbReference type="SAM" id="Coils"/>
    </source>
</evidence>
<organism evidence="3 4">
    <name type="scientific">Pseudomonas fluorescens</name>
    <dbReference type="NCBI Taxonomy" id="294"/>
    <lineage>
        <taxon>Bacteria</taxon>
        <taxon>Pseudomonadati</taxon>
        <taxon>Pseudomonadota</taxon>
        <taxon>Gammaproteobacteria</taxon>
        <taxon>Pseudomonadales</taxon>
        <taxon>Pseudomonadaceae</taxon>
        <taxon>Pseudomonas</taxon>
    </lineage>
</organism>
<feature type="domain" description="Protein CR006 P-loop" evidence="2">
    <location>
        <begin position="11"/>
        <end position="742"/>
    </location>
</feature>
<dbReference type="EMBL" id="MOBY01000033">
    <property type="protein sequence ID" value="RON88122.1"/>
    <property type="molecule type" value="Genomic_DNA"/>
</dbReference>
<dbReference type="InterPro" id="IPR026866">
    <property type="entry name" value="CR006_AAA"/>
</dbReference>
<protein>
    <recommendedName>
        <fullName evidence="2">Protein CR006 P-loop domain-containing protein</fullName>
    </recommendedName>
</protein>
<accession>A0A423MS75</accession>
<name>A0A423MS75_PSEFL</name>
<dbReference type="InterPro" id="IPR027417">
    <property type="entry name" value="P-loop_NTPase"/>
</dbReference>
<dbReference type="PANTHER" id="PTHR32114:SF2">
    <property type="entry name" value="ABC TRANSPORTER ABCH.3"/>
    <property type="match status" value="1"/>
</dbReference>
<proteinExistence type="predicted"/>
<reference evidence="3 4" key="1">
    <citation type="submission" date="2016-10" db="EMBL/GenBank/DDBJ databases">
        <title>Comparative genome analysis of multiple Pseudomonas spp. focuses on biocontrol and plant growth promoting traits.</title>
        <authorList>
            <person name="Tao X.-Y."/>
            <person name="Taylor C.G."/>
        </authorList>
    </citation>
    <scope>NUCLEOTIDE SEQUENCE [LARGE SCALE GENOMIC DNA]</scope>
    <source>
        <strain evidence="3 4">2F9</strain>
    </source>
</reference>
<dbReference type="AlphaFoldDB" id="A0A423MS75"/>
<evidence type="ECO:0000259" key="2">
    <source>
        <dbReference type="Pfam" id="PF13166"/>
    </source>
</evidence>